<evidence type="ECO:0000256" key="3">
    <source>
        <dbReference type="RuleBase" id="RU000389"/>
    </source>
</evidence>
<feature type="transmembrane region" description="Helical" evidence="4">
    <location>
        <begin position="12"/>
        <end position="30"/>
    </location>
</feature>
<keyword evidence="4" id="KW-1133">Transmembrane helix</keyword>
<dbReference type="RefSeq" id="WP_100440284.1">
    <property type="nucleotide sequence ID" value="NZ_CBCPIZ010000029.1"/>
</dbReference>
<gene>
    <name evidence="5" type="ORF">B9Y64_08300</name>
</gene>
<dbReference type="Pfam" id="PF07963">
    <property type="entry name" value="N_methyl"/>
    <property type="match status" value="1"/>
</dbReference>
<dbReference type="Proteomes" id="UP000230167">
    <property type="component" value="Unassembled WGS sequence"/>
</dbReference>
<keyword evidence="4" id="KW-0812">Transmembrane</keyword>
<dbReference type="GO" id="GO:0007155">
    <property type="term" value="P:cell adhesion"/>
    <property type="evidence" value="ECO:0007669"/>
    <property type="project" value="InterPro"/>
</dbReference>
<dbReference type="SUPFAM" id="SSF54523">
    <property type="entry name" value="Pili subunits"/>
    <property type="match status" value="1"/>
</dbReference>
<dbReference type="InterPro" id="IPR012902">
    <property type="entry name" value="N_methyl_site"/>
</dbReference>
<name>A0A2J0UDN7_STEMA</name>
<dbReference type="PROSITE" id="PS00409">
    <property type="entry name" value="PROKAR_NTER_METHYL"/>
    <property type="match status" value="1"/>
</dbReference>
<sequence>MSRERGFSLIELMIVVAIIAILAAIALPIYQDYVARAQLSAAFADIRPGKTTIETTVQDSRDSSLIDATYVGLRPSPRCSEVSAELAASGVASIGCTVIGGPAVNGKDLILRRAADGTWTCDGSAFEARYRPTGC</sequence>
<keyword evidence="4" id="KW-0472">Membrane</keyword>
<reference evidence="5 6" key="1">
    <citation type="journal article" date="2017" name="Front. Microbiol.">
        <title>Double-Face Meets the Bacterial World: The Opportunistic Pathogen Stenotrophomonas maltophilia.</title>
        <authorList>
            <person name="Lira F."/>
            <person name="Berg G."/>
            <person name="Martinez J.L."/>
        </authorList>
    </citation>
    <scope>NUCLEOTIDE SEQUENCE [LARGE SCALE GENOMIC DNA]</scope>
    <source>
        <strain evidence="5 6">EA1</strain>
    </source>
</reference>
<dbReference type="NCBIfam" id="TIGR02532">
    <property type="entry name" value="IV_pilin_GFxxxE"/>
    <property type="match status" value="1"/>
</dbReference>
<comment type="caution">
    <text evidence="5">The sequence shown here is derived from an EMBL/GenBank/DDBJ whole genome shotgun (WGS) entry which is preliminary data.</text>
</comment>
<evidence type="ECO:0000313" key="5">
    <source>
        <dbReference type="EMBL" id="PJL31565.1"/>
    </source>
</evidence>
<evidence type="ECO:0000256" key="2">
    <source>
        <dbReference type="ARBA" id="ARBA00022481"/>
    </source>
</evidence>
<dbReference type="AlphaFoldDB" id="A0A2J0UDN7"/>
<proteinExistence type="inferred from homology"/>
<protein>
    <submittedName>
        <fullName evidence="5">Prepilin-type cleavage/methylation domain-containing protein</fullName>
    </submittedName>
</protein>
<dbReference type="GO" id="GO:0009289">
    <property type="term" value="C:pilus"/>
    <property type="evidence" value="ECO:0007669"/>
    <property type="project" value="InterPro"/>
</dbReference>
<dbReference type="OrthoDB" id="8607132at2"/>
<evidence type="ECO:0000256" key="1">
    <source>
        <dbReference type="ARBA" id="ARBA00005233"/>
    </source>
</evidence>
<dbReference type="Pfam" id="PF00114">
    <property type="entry name" value="Pilin"/>
    <property type="match status" value="1"/>
</dbReference>
<dbReference type="InterPro" id="IPR045584">
    <property type="entry name" value="Pilin-like"/>
</dbReference>
<dbReference type="EMBL" id="NEQV01000002">
    <property type="protein sequence ID" value="PJL31565.1"/>
    <property type="molecule type" value="Genomic_DNA"/>
</dbReference>
<organism evidence="5 6">
    <name type="scientific">Stenotrophomonas maltophilia</name>
    <name type="common">Pseudomonas maltophilia</name>
    <name type="synonym">Xanthomonas maltophilia</name>
    <dbReference type="NCBI Taxonomy" id="40324"/>
    <lineage>
        <taxon>Bacteria</taxon>
        <taxon>Pseudomonadati</taxon>
        <taxon>Pseudomonadota</taxon>
        <taxon>Gammaproteobacteria</taxon>
        <taxon>Lysobacterales</taxon>
        <taxon>Lysobacteraceae</taxon>
        <taxon>Stenotrophomonas</taxon>
        <taxon>Stenotrophomonas maltophilia group</taxon>
    </lineage>
</organism>
<dbReference type="Gene3D" id="3.30.700.10">
    <property type="entry name" value="Glycoprotein, Type 4 Pilin"/>
    <property type="match status" value="1"/>
</dbReference>
<comment type="similarity">
    <text evidence="1 3">Belongs to the N-Me-Phe pilin family.</text>
</comment>
<keyword evidence="3" id="KW-0281">Fimbrium</keyword>
<keyword evidence="2" id="KW-0488">Methylation</keyword>
<evidence type="ECO:0000256" key="4">
    <source>
        <dbReference type="SAM" id="Phobius"/>
    </source>
</evidence>
<dbReference type="InterPro" id="IPR001082">
    <property type="entry name" value="Pilin"/>
</dbReference>
<accession>A0A2J0UDN7</accession>
<evidence type="ECO:0000313" key="6">
    <source>
        <dbReference type="Proteomes" id="UP000230167"/>
    </source>
</evidence>